<protein>
    <recommendedName>
        <fullName evidence="2">Nephrocystin 3-like N-terminal domain-containing protein</fullName>
    </recommendedName>
</protein>
<dbReference type="STRING" id="71717.A0A4Y7TFC2"/>
<evidence type="ECO:0000313" key="3">
    <source>
        <dbReference type="EMBL" id="TEB32873.1"/>
    </source>
</evidence>
<evidence type="ECO:0000256" key="1">
    <source>
        <dbReference type="ARBA" id="ARBA00022737"/>
    </source>
</evidence>
<dbReference type="InterPro" id="IPR056884">
    <property type="entry name" value="NPHP3-like_N"/>
</dbReference>
<keyword evidence="4" id="KW-1185">Reference proteome</keyword>
<keyword evidence="1" id="KW-0677">Repeat</keyword>
<feature type="non-terminal residue" evidence="3">
    <location>
        <position position="1"/>
    </location>
</feature>
<sequence length="85" mass="9273">KPICWLYGPFGCGKPAMAQTLAEQYERKGRLAAAFFFFRNAGEKSSSNHLATTLTHQISLNVPGAQELIQHVVSQELGVVEPSTP</sequence>
<dbReference type="EMBL" id="QPFP01000014">
    <property type="protein sequence ID" value="TEB32873.1"/>
    <property type="molecule type" value="Genomic_DNA"/>
</dbReference>
<dbReference type="AlphaFoldDB" id="A0A4Y7TFC2"/>
<feature type="domain" description="Nephrocystin 3-like N-terminal" evidence="2">
    <location>
        <begin position="2"/>
        <end position="80"/>
    </location>
</feature>
<proteinExistence type="predicted"/>
<comment type="caution">
    <text evidence="3">The sequence shown here is derived from an EMBL/GenBank/DDBJ whole genome shotgun (WGS) entry which is preliminary data.</text>
</comment>
<dbReference type="Pfam" id="PF24883">
    <property type="entry name" value="NPHP3_N"/>
    <property type="match status" value="1"/>
</dbReference>
<dbReference type="Proteomes" id="UP000298030">
    <property type="component" value="Unassembled WGS sequence"/>
</dbReference>
<gene>
    <name evidence="3" type="ORF">FA13DRAFT_1627661</name>
</gene>
<name>A0A4Y7TFC2_COPMI</name>
<dbReference type="Gene3D" id="3.40.50.300">
    <property type="entry name" value="P-loop containing nucleotide triphosphate hydrolases"/>
    <property type="match status" value="1"/>
</dbReference>
<evidence type="ECO:0000259" key="2">
    <source>
        <dbReference type="Pfam" id="PF24883"/>
    </source>
</evidence>
<dbReference type="OrthoDB" id="3045137at2759"/>
<organism evidence="3 4">
    <name type="scientific">Coprinellus micaceus</name>
    <name type="common">Glistening ink-cap mushroom</name>
    <name type="synonym">Coprinus micaceus</name>
    <dbReference type="NCBI Taxonomy" id="71717"/>
    <lineage>
        <taxon>Eukaryota</taxon>
        <taxon>Fungi</taxon>
        <taxon>Dikarya</taxon>
        <taxon>Basidiomycota</taxon>
        <taxon>Agaricomycotina</taxon>
        <taxon>Agaricomycetes</taxon>
        <taxon>Agaricomycetidae</taxon>
        <taxon>Agaricales</taxon>
        <taxon>Agaricineae</taxon>
        <taxon>Psathyrellaceae</taxon>
        <taxon>Coprinellus</taxon>
    </lineage>
</organism>
<reference evidence="3 4" key="1">
    <citation type="journal article" date="2019" name="Nat. Ecol. Evol.">
        <title>Megaphylogeny resolves global patterns of mushroom evolution.</title>
        <authorList>
            <person name="Varga T."/>
            <person name="Krizsan K."/>
            <person name="Foldi C."/>
            <person name="Dima B."/>
            <person name="Sanchez-Garcia M."/>
            <person name="Sanchez-Ramirez S."/>
            <person name="Szollosi G.J."/>
            <person name="Szarkandi J.G."/>
            <person name="Papp V."/>
            <person name="Albert L."/>
            <person name="Andreopoulos W."/>
            <person name="Angelini C."/>
            <person name="Antonin V."/>
            <person name="Barry K.W."/>
            <person name="Bougher N.L."/>
            <person name="Buchanan P."/>
            <person name="Buyck B."/>
            <person name="Bense V."/>
            <person name="Catcheside P."/>
            <person name="Chovatia M."/>
            <person name="Cooper J."/>
            <person name="Damon W."/>
            <person name="Desjardin D."/>
            <person name="Finy P."/>
            <person name="Geml J."/>
            <person name="Haridas S."/>
            <person name="Hughes K."/>
            <person name="Justo A."/>
            <person name="Karasinski D."/>
            <person name="Kautmanova I."/>
            <person name="Kiss B."/>
            <person name="Kocsube S."/>
            <person name="Kotiranta H."/>
            <person name="LaButti K.M."/>
            <person name="Lechner B.E."/>
            <person name="Liimatainen K."/>
            <person name="Lipzen A."/>
            <person name="Lukacs Z."/>
            <person name="Mihaltcheva S."/>
            <person name="Morgado L.N."/>
            <person name="Niskanen T."/>
            <person name="Noordeloos M.E."/>
            <person name="Ohm R.A."/>
            <person name="Ortiz-Santana B."/>
            <person name="Ovrebo C."/>
            <person name="Racz N."/>
            <person name="Riley R."/>
            <person name="Savchenko A."/>
            <person name="Shiryaev A."/>
            <person name="Soop K."/>
            <person name="Spirin V."/>
            <person name="Szebenyi C."/>
            <person name="Tomsovsky M."/>
            <person name="Tulloss R.E."/>
            <person name="Uehling J."/>
            <person name="Grigoriev I.V."/>
            <person name="Vagvolgyi C."/>
            <person name="Papp T."/>
            <person name="Martin F.M."/>
            <person name="Miettinen O."/>
            <person name="Hibbett D.S."/>
            <person name="Nagy L.G."/>
        </authorList>
    </citation>
    <scope>NUCLEOTIDE SEQUENCE [LARGE SCALE GENOMIC DNA]</scope>
    <source>
        <strain evidence="3 4">FP101781</strain>
    </source>
</reference>
<dbReference type="InterPro" id="IPR027417">
    <property type="entry name" value="P-loop_NTPase"/>
</dbReference>
<accession>A0A4Y7TFC2</accession>
<evidence type="ECO:0000313" key="4">
    <source>
        <dbReference type="Proteomes" id="UP000298030"/>
    </source>
</evidence>